<dbReference type="PROSITE" id="PS50982">
    <property type="entry name" value="MBD"/>
    <property type="match status" value="1"/>
</dbReference>
<protein>
    <submittedName>
        <fullName evidence="12">Methyl-CpG-binding domain-containing protein 2-like</fullName>
    </submittedName>
</protein>
<dbReference type="CDD" id="cd01396">
    <property type="entry name" value="MeCP2_MBD"/>
    <property type="match status" value="1"/>
</dbReference>
<feature type="domain" description="MBD" evidence="10">
    <location>
        <begin position="248"/>
        <end position="322"/>
    </location>
</feature>
<evidence type="ECO:0000256" key="1">
    <source>
        <dbReference type="ARBA" id="ARBA00004123"/>
    </source>
</evidence>
<feature type="region of interest" description="Disordered" evidence="9">
    <location>
        <begin position="1"/>
        <end position="110"/>
    </location>
</feature>
<evidence type="ECO:0000256" key="6">
    <source>
        <dbReference type="ARBA" id="ARBA00023125"/>
    </source>
</evidence>
<dbReference type="InterPro" id="IPR011124">
    <property type="entry name" value="Znf_CW"/>
</dbReference>
<dbReference type="InterPro" id="IPR001739">
    <property type="entry name" value="Methyl_CpG_DNA-bd"/>
</dbReference>
<dbReference type="SMART" id="SM00391">
    <property type="entry name" value="MBD"/>
    <property type="match status" value="1"/>
</dbReference>
<keyword evidence="13" id="KW-1185">Reference proteome</keyword>
<feature type="compositionally biased region" description="Basic residues" evidence="9">
    <location>
        <begin position="393"/>
        <end position="403"/>
    </location>
</feature>
<evidence type="ECO:0000259" key="10">
    <source>
        <dbReference type="PROSITE" id="PS50982"/>
    </source>
</evidence>
<reference evidence="12 13" key="1">
    <citation type="submission" date="2023-10" db="EMBL/GenBank/DDBJ databases">
        <title>Chromosome-scale genome assembly provides insights into flower coloration mechanisms of Canna indica.</title>
        <authorList>
            <person name="Li C."/>
        </authorList>
    </citation>
    <scope>NUCLEOTIDE SEQUENCE [LARGE SCALE GENOMIC DNA]</scope>
    <source>
        <tissue evidence="12">Flower</tissue>
    </source>
</reference>
<keyword evidence="5" id="KW-0805">Transcription regulation</keyword>
<evidence type="ECO:0000256" key="8">
    <source>
        <dbReference type="ARBA" id="ARBA00023242"/>
    </source>
</evidence>
<dbReference type="SUPFAM" id="SSF54171">
    <property type="entry name" value="DNA-binding domain"/>
    <property type="match status" value="1"/>
</dbReference>
<evidence type="ECO:0000259" key="11">
    <source>
        <dbReference type="PROSITE" id="PS51050"/>
    </source>
</evidence>
<keyword evidence="3" id="KW-0863">Zinc-finger</keyword>
<keyword evidence="2" id="KW-0479">Metal-binding</keyword>
<keyword evidence="4" id="KW-0862">Zinc</keyword>
<feature type="compositionally biased region" description="Basic and acidic residues" evidence="9">
    <location>
        <begin position="95"/>
        <end position="105"/>
    </location>
</feature>
<proteinExistence type="predicted"/>
<dbReference type="PANTHER" id="PTHR12396:SF0">
    <property type="entry name" value="METHYL-CPG BINDING DOMAIN PROTEIN-LIKE, ISOFORM C"/>
    <property type="match status" value="1"/>
</dbReference>
<evidence type="ECO:0000256" key="4">
    <source>
        <dbReference type="ARBA" id="ARBA00022833"/>
    </source>
</evidence>
<accession>A0AAQ3JWI2</accession>
<dbReference type="Proteomes" id="UP001327560">
    <property type="component" value="Chromosome 2"/>
</dbReference>
<sequence>MTKSCVESEAEKGESTRQHVLSLAPPLPPRATEPTADRSPNLNTASCLPFDPSPSPDSLPIGSSADLESVFASPPIDDHTEGYRVNQMQSNTRDPSVEYKTENSKSPKYSKKKEKRLLEIFDSGIEHGVDQSSGSCSNQLVIYNSATSDLGQDALVVTDLTKDQSQTSFFERLLASKLPRRVSPSIGAFTVQCATCFKWRLIPTKEKYEEIRENILQEPFVCERAREWRPDILCEDPEDISPDGSRVWAIDKPNIAQPPPGWERLVRIRGEGSTKFADVYYATPSGKKLRSMVEIERYLFEHPEYSQQGVNISQFSFQIPRPLQENYVRKCTVQRSVSSCHNESLPLPLQEVKPLSWGAPPSQKDLQIGEPDDLAPYLVDPVQLPPYELTKSPAKKMKTRRPMPKQMPSSPVYDQPHDKSEDAK</sequence>
<dbReference type="Pfam" id="PF01429">
    <property type="entry name" value="MBD"/>
    <property type="match status" value="1"/>
</dbReference>
<feature type="compositionally biased region" description="Basic and acidic residues" evidence="9">
    <location>
        <begin position="415"/>
        <end position="424"/>
    </location>
</feature>
<evidence type="ECO:0000256" key="3">
    <source>
        <dbReference type="ARBA" id="ARBA00022771"/>
    </source>
</evidence>
<organism evidence="12 13">
    <name type="scientific">Canna indica</name>
    <name type="common">Indian-shot</name>
    <dbReference type="NCBI Taxonomy" id="4628"/>
    <lineage>
        <taxon>Eukaryota</taxon>
        <taxon>Viridiplantae</taxon>
        <taxon>Streptophyta</taxon>
        <taxon>Embryophyta</taxon>
        <taxon>Tracheophyta</taxon>
        <taxon>Spermatophyta</taxon>
        <taxon>Magnoliopsida</taxon>
        <taxon>Liliopsida</taxon>
        <taxon>Zingiberales</taxon>
        <taxon>Cannaceae</taxon>
        <taxon>Canna</taxon>
    </lineage>
</organism>
<evidence type="ECO:0000256" key="2">
    <source>
        <dbReference type="ARBA" id="ARBA00022723"/>
    </source>
</evidence>
<evidence type="ECO:0000313" key="13">
    <source>
        <dbReference type="Proteomes" id="UP001327560"/>
    </source>
</evidence>
<evidence type="ECO:0000256" key="5">
    <source>
        <dbReference type="ARBA" id="ARBA00023015"/>
    </source>
</evidence>
<dbReference type="PANTHER" id="PTHR12396">
    <property type="entry name" value="METHYL-CPG BINDING PROTEIN, MBD"/>
    <property type="match status" value="1"/>
</dbReference>
<gene>
    <name evidence="12" type="ORF">Cni_G05054</name>
</gene>
<dbReference type="FunFam" id="3.30.890.10:FF:000012">
    <property type="entry name" value="Methyl-CpG-binding domain-containing protein 1"/>
    <property type="match status" value="1"/>
</dbReference>
<keyword evidence="6" id="KW-0238">DNA-binding</keyword>
<dbReference type="InterPro" id="IPR016177">
    <property type="entry name" value="DNA-bd_dom_sf"/>
</dbReference>
<dbReference type="EMBL" id="CP136891">
    <property type="protein sequence ID" value="WOK96347.1"/>
    <property type="molecule type" value="Genomic_DNA"/>
</dbReference>
<dbReference type="Gene3D" id="3.30.890.10">
    <property type="entry name" value="Methyl-cpg-binding Protein 2, Chain A"/>
    <property type="match status" value="1"/>
</dbReference>
<dbReference type="AlphaFoldDB" id="A0AAQ3JWI2"/>
<feature type="region of interest" description="Disordered" evidence="9">
    <location>
        <begin position="352"/>
        <end position="424"/>
    </location>
</feature>
<dbReference type="Gene3D" id="3.30.40.100">
    <property type="match status" value="1"/>
</dbReference>
<dbReference type="GO" id="GO:0000118">
    <property type="term" value="C:histone deacetylase complex"/>
    <property type="evidence" value="ECO:0007669"/>
    <property type="project" value="UniProtKB-ARBA"/>
</dbReference>
<comment type="subcellular location">
    <subcellularLocation>
        <location evidence="1">Nucleus</location>
    </subcellularLocation>
</comment>
<dbReference type="Pfam" id="PF07496">
    <property type="entry name" value="zf-CW"/>
    <property type="match status" value="1"/>
</dbReference>
<keyword evidence="7" id="KW-0804">Transcription</keyword>
<feature type="domain" description="CW-type" evidence="11">
    <location>
        <begin position="183"/>
        <end position="242"/>
    </location>
</feature>
<evidence type="ECO:0000313" key="12">
    <source>
        <dbReference type="EMBL" id="WOK96347.1"/>
    </source>
</evidence>
<dbReference type="GO" id="GO:0003677">
    <property type="term" value="F:DNA binding"/>
    <property type="evidence" value="ECO:0007669"/>
    <property type="project" value="UniProtKB-KW"/>
</dbReference>
<keyword evidence="8" id="KW-0539">Nucleus</keyword>
<dbReference type="GO" id="GO:0008270">
    <property type="term" value="F:zinc ion binding"/>
    <property type="evidence" value="ECO:0007669"/>
    <property type="project" value="UniProtKB-KW"/>
</dbReference>
<dbReference type="PROSITE" id="PS51050">
    <property type="entry name" value="ZF_CW"/>
    <property type="match status" value="1"/>
</dbReference>
<evidence type="ECO:0000256" key="9">
    <source>
        <dbReference type="SAM" id="MobiDB-lite"/>
    </source>
</evidence>
<name>A0AAQ3JWI2_9LILI</name>
<evidence type="ECO:0000256" key="7">
    <source>
        <dbReference type="ARBA" id="ARBA00023163"/>
    </source>
</evidence>